<dbReference type="GO" id="GO:0004190">
    <property type="term" value="F:aspartic-type endopeptidase activity"/>
    <property type="evidence" value="ECO:0007669"/>
    <property type="project" value="TreeGrafter"/>
</dbReference>
<dbReference type="InterPro" id="IPR050882">
    <property type="entry name" value="Prepilin_peptidase/N-MTase"/>
</dbReference>
<dbReference type="Pfam" id="PF06750">
    <property type="entry name" value="A24_N_bact"/>
    <property type="match status" value="1"/>
</dbReference>
<dbReference type="PANTHER" id="PTHR30487:SF0">
    <property type="entry name" value="PREPILIN LEADER PEPTIDASE_N-METHYLTRANSFERASE-RELATED"/>
    <property type="match status" value="1"/>
</dbReference>
<feature type="transmembrane region" description="Helical" evidence="1">
    <location>
        <begin position="151"/>
        <end position="171"/>
    </location>
</feature>
<dbReference type="PANTHER" id="PTHR30487">
    <property type="entry name" value="TYPE 4 PREPILIN-LIKE PROTEINS LEADER PEPTIDE-PROCESSING ENZYME"/>
    <property type="match status" value="1"/>
</dbReference>
<accession>A0A6J7FMJ3</accession>
<evidence type="ECO:0000256" key="1">
    <source>
        <dbReference type="SAM" id="Phobius"/>
    </source>
</evidence>
<sequence length="184" mass="18550">MPWLWLALAAALGAAVSSFLQVAVDRAAAADGSLLARSRCPRCRTVLRGRQLLPVLGFVLSRGRCAACTTAIPHRHVLGELGGAVVWAGAAALAGPTWWLPALLVAPAAAVLLAMPAVRGRGPLSALVPLLVITGVAVLPVGLGAAATGRWALYLTTGAVAALALVLAVWLEKGPRPGDPGAAA</sequence>
<feature type="transmembrane region" description="Helical" evidence="1">
    <location>
        <begin position="124"/>
        <end position="145"/>
    </location>
</feature>
<dbReference type="AlphaFoldDB" id="A0A6J7FMJ3"/>
<feature type="transmembrane region" description="Helical" evidence="1">
    <location>
        <begin position="98"/>
        <end position="117"/>
    </location>
</feature>
<protein>
    <submittedName>
        <fullName evidence="3">Unannotated protein</fullName>
    </submittedName>
</protein>
<dbReference type="GO" id="GO:0005886">
    <property type="term" value="C:plasma membrane"/>
    <property type="evidence" value="ECO:0007669"/>
    <property type="project" value="TreeGrafter"/>
</dbReference>
<evidence type="ECO:0000259" key="2">
    <source>
        <dbReference type="Pfam" id="PF06750"/>
    </source>
</evidence>
<gene>
    <name evidence="3" type="ORF">UFOPK3609_00057</name>
</gene>
<name>A0A6J7FMJ3_9ZZZZ</name>
<organism evidence="3">
    <name type="scientific">freshwater metagenome</name>
    <dbReference type="NCBI Taxonomy" id="449393"/>
    <lineage>
        <taxon>unclassified sequences</taxon>
        <taxon>metagenomes</taxon>
        <taxon>ecological metagenomes</taxon>
    </lineage>
</organism>
<keyword evidence="1" id="KW-0472">Membrane</keyword>
<keyword evidence="1" id="KW-0812">Transmembrane</keyword>
<keyword evidence="1" id="KW-1133">Transmembrane helix</keyword>
<reference evidence="3" key="1">
    <citation type="submission" date="2020-05" db="EMBL/GenBank/DDBJ databases">
        <authorList>
            <person name="Chiriac C."/>
            <person name="Salcher M."/>
            <person name="Ghai R."/>
            <person name="Kavagutti S V."/>
        </authorList>
    </citation>
    <scope>NUCLEOTIDE SEQUENCE</scope>
</reference>
<evidence type="ECO:0000313" key="3">
    <source>
        <dbReference type="EMBL" id="CAB4896677.1"/>
    </source>
</evidence>
<dbReference type="EMBL" id="CAFBMQ010000001">
    <property type="protein sequence ID" value="CAB4896677.1"/>
    <property type="molecule type" value="Genomic_DNA"/>
</dbReference>
<proteinExistence type="predicted"/>
<dbReference type="InterPro" id="IPR010627">
    <property type="entry name" value="Prepilin_pept_A24_N"/>
</dbReference>
<feature type="domain" description="Prepilin peptidase A24 N-terminal" evidence="2">
    <location>
        <begin position="12"/>
        <end position="90"/>
    </location>
</feature>
<dbReference type="GO" id="GO:0006465">
    <property type="term" value="P:signal peptide processing"/>
    <property type="evidence" value="ECO:0007669"/>
    <property type="project" value="TreeGrafter"/>
</dbReference>